<dbReference type="PANTHER" id="PTHR33678:SF2">
    <property type="match status" value="1"/>
</dbReference>
<evidence type="ECO:0000259" key="1">
    <source>
        <dbReference type="Pfam" id="PF03050"/>
    </source>
</evidence>
<evidence type="ECO:0000313" key="3">
    <source>
        <dbReference type="EMBL" id="MBE5918583.1"/>
    </source>
</evidence>
<evidence type="ECO:0000259" key="2">
    <source>
        <dbReference type="Pfam" id="PF13007"/>
    </source>
</evidence>
<dbReference type="PANTHER" id="PTHR33678">
    <property type="entry name" value="BLL1576 PROTEIN"/>
    <property type="match status" value="1"/>
</dbReference>
<dbReference type="AlphaFoldDB" id="A0A927U955"/>
<organism evidence="3 4">
    <name type="scientific">Pseudobutyrivibrio ruminis</name>
    <dbReference type="NCBI Taxonomy" id="46206"/>
    <lineage>
        <taxon>Bacteria</taxon>
        <taxon>Bacillati</taxon>
        <taxon>Bacillota</taxon>
        <taxon>Clostridia</taxon>
        <taxon>Lachnospirales</taxon>
        <taxon>Lachnospiraceae</taxon>
        <taxon>Pseudobutyrivibrio</taxon>
    </lineage>
</organism>
<dbReference type="InterPro" id="IPR004291">
    <property type="entry name" value="Transposase_IS66_central"/>
</dbReference>
<evidence type="ECO:0000313" key="4">
    <source>
        <dbReference type="Proteomes" id="UP000766246"/>
    </source>
</evidence>
<dbReference type="InterPro" id="IPR024463">
    <property type="entry name" value="Transposase_TnpC_homeodom"/>
</dbReference>
<sequence length="533" mass="61328">MKEFTLKELKEMNNDSLITLVLAQQGQLSTISKQLDYLTEQIATMNQRAFGKKTEVNDSFDGQLSFGDIFNEAEFFSDDSPEPEIEEIIVSTHTRKKKVKGKREADLEGLPARVIQHTIPEEELNKLFPNGYKELPETVYKRLSIIPQTFIVDEHHVHVYASKDNDGTIIKADRPADIFRNSIATAPLMAVLYNGKYAAHQPIERQSQMFKSNGVKLETNTLCNWVIKGSEDYLSKLYDLLHEMLYDSKVIHADETPVKVTRVNGPSNSKSYMWVYCNNTNKDKHPIVIYDYQRSRRADHPREFLKDFSGTVVTDGYQVYHTIDKERQDLTVAGCWVHAKRKFAEIVKSLGETGAKGTIAKQAEDMISEIFFLDNQLDELSKREREKRRKLDVKPKVNAFFEWAHKLIDTCAVQGQTARAIEYCLNQEQYLRVFLNNGDVPMENNAAERAIRPFTLGRKNWGTIDTERGAQASAVAYSIVETAKANHLKVIDYFELLFTEMSKHKDDETNDYLYDLLPWNKDIQKKCLNPNLK</sequence>
<accession>A0A927U955</accession>
<feature type="domain" description="Transposase IS66 central" evidence="1">
    <location>
        <begin position="182"/>
        <end position="472"/>
    </location>
</feature>
<dbReference type="EMBL" id="SVER01000004">
    <property type="protein sequence ID" value="MBE5918583.1"/>
    <property type="molecule type" value="Genomic_DNA"/>
</dbReference>
<dbReference type="NCBIfam" id="NF033517">
    <property type="entry name" value="transpos_IS66"/>
    <property type="match status" value="1"/>
</dbReference>
<reference evidence="3" key="1">
    <citation type="submission" date="2019-04" db="EMBL/GenBank/DDBJ databases">
        <title>Evolution of Biomass-Degrading Anaerobic Consortia Revealed by Metagenomics.</title>
        <authorList>
            <person name="Peng X."/>
        </authorList>
    </citation>
    <scope>NUCLEOTIDE SEQUENCE</scope>
    <source>
        <strain evidence="3">SIG311</strain>
    </source>
</reference>
<proteinExistence type="predicted"/>
<gene>
    <name evidence="3" type="ORF">E7272_01955</name>
</gene>
<name>A0A927U955_9FIRM</name>
<comment type="caution">
    <text evidence="3">The sequence shown here is derived from an EMBL/GenBank/DDBJ whole genome shotgun (WGS) entry which is preliminary data.</text>
</comment>
<dbReference type="Pfam" id="PF13007">
    <property type="entry name" value="LZ_Tnp_IS66"/>
    <property type="match status" value="1"/>
</dbReference>
<dbReference type="Proteomes" id="UP000766246">
    <property type="component" value="Unassembled WGS sequence"/>
</dbReference>
<dbReference type="InterPro" id="IPR052344">
    <property type="entry name" value="Transposase-related"/>
</dbReference>
<dbReference type="Pfam" id="PF03050">
    <property type="entry name" value="DDE_Tnp_IS66"/>
    <property type="match status" value="1"/>
</dbReference>
<protein>
    <submittedName>
        <fullName evidence="3">IS66 family transposase</fullName>
    </submittedName>
</protein>
<feature type="domain" description="Transposase TnpC homeodomain" evidence="2">
    <location>
        <begin position="38"/>
        <end position="112"/>
    </location>
</feature>